<protein>
    <submittedName>
        <fullName evidence="3">Uncharacterized protein</fullName>
    </submittedName>
</protein>
<accession>A0A840F0B2</accession>
<feature type="compositionally biased region" description="Low complexity" evidence="1">
    <location>
        <begin position="42"/>
        <end position="61"/>
    </location>
</feature>
<keyword evidence="4" id="KW-1185">Reference proteome</keyword>
<sequence>MVRNSVRAGIVCAAAAVTVALGAPGPAAADPAPSPAVPGAPAPETQTPAPDAPSSDPAAPATDGQAPTLSGIPGDAELAELLRTLKASGGADEAVEALSSILGSQGQLDPSSLLSSLGLDGSALDGLLPNAPSDVAPTPGDPETTGAPAPTDPVVPDQVAADAAVPAAGDDLGTLQRLTGTQMLSPAIAPFCAAPTDDNPLGVVTAPVVAAPGPWPNTETGLIGDLLTGSGADRLLKLADPAARSRLQAVDKGETAYALVAPSKTGSDQLQVAWFNTSTLQGGMEPLKPISDDPSVGQMLKAITAGEDFSGVRLAQAATGEGTVLSAVFGTTSSSGRTCYFLPALGAVKN</sequence>
<feature type="signal peptide" evidence="2">
    <location>
        <begin position="1"/>
        <end position="29"/>
    </location>
</feature>
<dbReference type="AlphaFoldDB" id="A0A840F0B2"/>
<organism evidence="3 4">
    <name type="scientific">Gordonia humi</name>
    <dbReference type="NCBI Taxonomy" id="686429"/>
    <lineage>
        <taxon>Bacteria</taxon>
        <taxon>Bacillati</taxon>
        <taxon>Actinomycetota</taxon>
        <taxon>Actinomycetes</taxon>
        <taxon>Mycobacteriales</taxon>
        <taxon>Gordoniaceae</taxon>
        <taxon>Gordonia</taxon>
    </lineage>
</organism>
<dbReference type="RefSeq" id="WP_221246924.1">
    <property type="nucleotide sequence ID" value="NZ_BAABHL010000126.1"/>
</dbReference>
<evidence type="ECO:0000256" key="1">
    <source>
        <dbReference type="SAM" id="MobiDB-lite"/>
    </source>
</evidence>
<evidence type="ECO:0000256" key="2">
    <source>
        <dbReference type="SAM" id="SignalP"/>
    </source>
</evidence>
<evidence type="ECO:0000313" key="4">
    <source>
        <dbReference type="Proteomes" id="UP000551501"/>
    </source>
</evidence>
<proteinExistence type="predicted"/>
<evidence type="ECO:0000313" key="3">
    <source>
        <dbReference type="EMBL" id="MBB4137312.1"/>
    </source>
</evidence>
<comment type="caution">
    <text evidence="3">The sequence shown here is derived from an EMBL/GenBank/DDBJ whole genome shotgun (WGS) entry which is preliminary data.</text>
</comment>
<feature type="compositionally biased region" description="Pro residues" evidence="1">
    <location>
        <begin position="32"/>
        <end position="41"/>
    </location>
</feature>
<reference evidence="3 4" key="1">
    <citation type="submission" date="2020-08" db="EMBL/GenBank/DDBJ databases">
        <title>Sequencing the genomes of 1000 actinobacteria strains.</title>
        <authorList>
            <person name="Klenk H.-P."/>
        </authorList>
    </citation>
    <scope>NUCLEOTIDE SEQUENCE [LARGE SCALE GENOMIC DNA]</scope>
    <source>
        <strain evidence="3 4">DSM 45298</strain>
    </source>
</reference>
<dbReference type="EMBL" id="JACIFP010000001">
    <property type="protein sequence ID" value="MBB4137312.1"/>
    <property type="molecule type" value="Genomic_DNA"/>
</dbReference>
<keyword evidence="2" id="KW-0732">Signal</keyword>
<gene>
    <name evidence="3" type="ORF">BKA16_003864</name>
</gene>
<dbReference type="Proteomes" id="UP000551501">
    <property type="component" value="Unassembled WGS sequence"/>
</dbReference>
<feature type="chain" id="PRO_5032559017" evidence="2">
    <location>
        <begin position="30"/>
        <end position="350"/>
    </location>
</feature>
<feature type="region of interest" description="Disordered" evidence="1">
    <location>
        <begin position="125"/>
        <end position="150"/>
    </location>
</feature>
<feature type="region of interest" description="Disordered" evidence="1">
    <location>
        <begin position="26"/>
        <end position="72"/>
    </location>
</feature>
<name>A0A840F0B2_9ACTN</name>